<dbReference type="Proteomes" id="UP000184420">
    <property type="component" value="Unassembled WGS sequence"/>
</dbReference>
<name>A0A1M6YPF8_9BACT</name>
<keyword evidence="5" id="KW-1185">Reference proteome</keyword>
<dbReference type="PANTHER" id="PTHR12215">
    <property type="entry name" value="PHOSPHOPANTETHEINE TRANSFERASE"/>
    <property type="match status" value="1"/>
</dbReference>
<dbReference type="InterPro" id="IPR037143">
    <property type="entry name" value="4-PPantetheinyl_Trfase_dom_sf"/>
</dbReference>
<feature type="domain" description="4'-phosphopantetheinyl transferase" evidence="3">
    <location>
        <begin position="100"/>
        <end position="201"/>
    </location>
</feature>
<dbReference type="STRING" id="1419482.SAMN05444266_102424"/>
<reference evidence="4 5" key="1">
    <citation type="submission" date="2016-11" db="EMBL/GenBank/DDBJ databases">
        <authorList>
            <person name="Jaros S."/>
            <person name="Januszkiewicz K."/>
            <person name="Wedrychowicz H."/>
        </authorList>
    </citation>
    <scope>NUCLEOTIDE SEQUENCE [LARGE SCALE GENOMIC DNA]</scope>
    <source>
        <strain evidence="4 5">DSM 27406</strain>
    </source>
</reference>
<accession>A0A1M6YPF8</accession>
<dbReference type="Gene3D" id="3.90.470.20">
    <property type="entry name" value="4'-phosphopantetheinyl transferase domain"/>
    <property type="match status" value="1"/>
</dbReference>
<evidence type="ECO:0000256" key="1">
    <source>
        <dbReference type="ARBA" id="ARBA00010990"/>
    </source>
</evidence>
<dbReference type="RefSeq" id="WP_073079205.1">
    <property type="nucleotide sequence ID" value="NZ_FRBL01000002.1"/>
</dbReference>
<dbReference type="GO" id="GO:0000287">
    <property type="term" value="F:magnesium ion binding"/>
    <property type="evidence" value="ECO:0007669"/>
    <property type="project" value="InterPro"/>
</dbReference>
<organism evidence="4 5">
    <name type="scientific">Chitinophaga jiangningensis</name>
    <dbReference type="NCBI Taxonomy" id="1419482"/>
    <lineage>
        <taxon>Bacteria</taxon>
        <taxon>Pseudomonadati</taxon>
        <taxon>Bacteroidota</taxon>
        <taxon>Chitinophagia</taxon>
        <taxon>Chitinophagales</taxon>
        <taxon>Chitinophagaceae</taxon>
        <taxon>Chitinophaga</taxon>
    </lineage>
</organism>
<dbReference type="InterPro" id="IPR008278">
    <property type="entry name" value="4-PPantetheinyl_Trfase_dom"/>
</dbReference>
<dbReference type="Pfam" id="PF01648">
    <property type="entry name" value="ACPS"/>
    <property type="match status" value="1"/>
</dbReference>
<proteinExistence type="inferred from homology"/>
<dbReference type="SUPFAM" id="SSF56214">
    <property type="entry name" value="4'-phosphopantetheinyl transferase"/>
    <property type="match status" value="2"/>
</dbReference>
<dbReference type="PANTHER" id="PTHR12215:SF10">
    <property type="entry name" value="L-AMINOADIPATE-SEMIALDEHYDE DEHYDROGENASE-PHOSPHOPANTETHEINYL TRANSFERASE"/>
    <property type="match status" value="1"/>
</dbReference>
<comment type="similarity">
    <text evidence="1">Belongs to the P-Pant transferase superfamily. Gsp/Sfp/HetI/AcpT family.</text>
</comment>
<dbReference type="GO" id="GO:0019878">
    <property type="term" value="P:lysine biosynthetic process via aminoadipic acid"/>
    <property type="evidence" value="ECO:0007669"/>
    <property type="project" value="TreeGrafter"/>
</dbReference>
<protein>
    <submittedName>
        <fullName evidence="4">Phosphopantetheinyl transferase</fullName>
    </submittedName>
</protein>
<dbReference type="OrthoDB" id="1190494at2"/>
<dbReference type="AlphaFoldDB" id="A0A1M6YPF8"/>
<dbReference type="EMBL" id="FRBL01000002">
    <property type="protein sequence ID" value="SHL20204.1"/>
    <property type="molecule type" value="Genomic_DNA"/>
</dbReference>
<dbReference type="InterPro" id="IPR050559">
    <property type="entry name" value="P-Pant_transferase_sf"/>
</dbReference>
<sequence>MPLIRTIQIDPDTRLGLWKISEQEAFFQEKITISRAIHHPHKRLQHYAGRLLLITLFPDFPLDEVVVADTRKPVLHCGSFHFSISHCGDYAAAIVSRKGAVGIDIEGVQPKIGKVAPKFLSPEEQAFIDPVNTLKHQTICWSVKEAMFKWYGLGSVDFRENMRLQPFPFMPAGFITANFVKPDTNTQLYLQYILENDLCLAWTHPVAESQTNS</sequence>
<evidence type="ECO:0000256" key="2">
    <source>
        <dbReference type="ARBA" id="ARBA00022679"/>
    </source>
</evidence>
<dbReference type="GO" id="GO:0008897">
    <property type="term" value="F:holo-[acyl-carrier-protein] synthase activity"/>
    <property type="evidence" value="ECO:0007669"/>
    <property type="project" value="InterPro"/>
</dbReference>
<dbReference type="GO" id="GO:0005829">
    <property type="term" value="C:cytosol"/>
    <property type="evidence" value="ECO:0007669"/>
    <property type="project" value="TreeGrafter"/>
</dbReference>
<evidence type="ECO:0000313" key="5">
    <source>
        <dbReference type="Proteomes" id="UP000184420"/>
    </source>
</evidence>
<evidence type="ECO:0000259" key="3">
    <source>
        <dbReference type="Pfam" id="PF01648"/>
    </source>
</evidence>
<gene>
    <name evidence="4" type="ORF">SAMN05444266_102424</name>
</gene>
<evidence type="ECO:0000313" key="4">
    <source>
        <dbReference type="EMBL" id="SHL20204.1"/>
    </source>
</evidence>
<keyword evidence="2 4" id="KW-0808">Transferase</keyword>